<protein>
    <recommendedName>
        <fullName evidence="1">Reverse transcriptase domain-containing protein</fullName>
    </recommendedName>
</protein>
<dbReference type="PROSITE" id="PS50878">
    <property type="entry name" value="RT_POL"/>
    <property type="match status" value="1"/>
</dbReference>
<proteinExistence type="predicted"/>
<dbReference type="InterPro" id="IPR043502">
    <property type="entry name" value="DNA/RNA_pol_sf"/>
</dbReference>
<dbReference type="Proteomes" id="UP000663879">
    <property type="component" value="Unassembled WGS sequence"/>
</dbReference>
<keyword evidence="3" id="KW-1185">Reference proteome</keyword>
<dbReference type="PANTHER" id="PTHR33332">
    <property type="entry name" value="REVERSE TRANSCRIPTASE DOMAIN-CONTAINING PROTEIN"/>
    <property type="match status" value="1"/>
</dbReference>
<dbReference type="EMBL" id="CAJNOC010005333">
    <property type="protein sequence ID" value="CAF1049554.1"/>
    <property type="molecule type" value="Genomic_DNA"/>
</dbReference>
<dbReference type="AlphaFoldDB" id="A0A814KDG8"/>
<dbReference type="Pfam" id="PF00078">
    <property type="entry name" value="RVT_1"/>
    <property type="match status" value="1"/>
</dbReference>
<dbReference type="OrthoDB" id="410104at2759"/>
<comment type="caution">
    <text evidence="2">The sequence shown here is derived from an EMBL/GenBank/DDBJ whole genome shotgun (WGS) entry which is preliminary data.</text>
</comment>
<sequence length="387" mass="44470">MAQIVETIDNTDFKLLKDFGSIDEKCVKSEKSSNIPISHVNFNGRLTKDKNELCNVLNRFFTSMSSSSNSTIEQSTNFIDSQFDQYKIQDTEFKFNFTTAKELNDLLKSLTSSSSNDDLNNYRAISILPPIAKLFEKLIHKQILAYLNGKNIITNDQHGFRSNHSCESALHEIISEIKKIKSKRSIGLLLFVDFRKAFDSVDPRLLLLKLKKYGVSIMALYIIKNYFENRSQFFKIDDCVSDSMAINLGVPQGSVLGPRLFLLFINDIVKYLSDFMFKLFADDTTILKVGNELSSVISEFSCSIKKLVEWCKFNRIDINWNKTKIMFLTNKRNICLPKSINVDNNNVEVVNCFKLLGITIDNKLSFQKYVSEIRNSIKFNKLKTLFN</sequence>
<feature type="domain" description="Reverse transcriptase" evidence="1">
    <location>
        <begin position="91"/>
        <end position="360"/>
    </location>
</feature>
<reference evidence="2" key="1">
    <citation type="submission" date="2021-02" db="EMBL/GenBank/DDBJ databases">
        <authorList>
            <person name="Nowell W R."/>
        </authorList>
    </citation>
    <scope>NUCLEOTIDE SEQUENCE</scope>
    <source>
        <strain evidence="2">Ploen Becks lab</strain>
    </source>
</reference>
<accession>A0A814KDG8</accession>
<evidence type="ECO:0000313" key="2">
    <source>
        <dbReference type="EMBL" id="CAF1049554.1"/>
    </source>
</evidence>
<name>A0A814KDG8_9BILA</name>
<gene>
    <name evidence="2" type="ORF">OXX778_LOCUS18757</name>
</gene>
<dbReference type="CDD" id="cd01650">
    <property type="entry name" value="RT_nLTR_like"/>
    <property type="match status" value="1"/>
</dbReference>
<organism evidence="2 3">
    <name type="scientific">Brachionus calyciflorus</name>
    <dbReference type="NCBI Taxonomy" id="104777"/>
    <lineage>
        <taxon>Eukaryota</taxon>
        <taxon>Metazoa</taxon>
        <taxon>Spiralia</taxon>
        <taxon>Gnathifera</taxon>
        <taxon>Rotifera</taxon>
        <taxon>Eurotatoria</taxon>
        <taxon>Monogononta</taxon>
        <taxon>Pseudotrocha</taxon>
        <taxon>Ploima</taxon>
        <taxon>Brachionidae</taxon>
        <taxon>Brachionus</taxon>
    </lineage>
</organism>
<evidence type="ECO:0000313" key="3">
    <source>
        <dbReference type="Proteomes" id="UP000663879"/>
    </source>
</evidence>
<dbReference type="InterPro" id="IPR000477">
    <property type="entry name" value="RT_dom"/>
</dbReference>
<dbReference type="SUPFAM" id="SSF56672">
    <property type="entry name" value="DNA/RNA polymerases"/>
    <property type="match status" value="1"/>
</dbReference>
<evidence type="ECO:0000259" key="1">
    <source>
        <dbReference type="PROSITE" id="PS50878"/>
    </source>
</evidence>